<keyword evidence="10" id="KW-1185">Reference proteome</keyword>
<dbReference type="GO" id="GO:0032355">
    <property type="term" value="P:response to estradiol"/>
    <property type="evidence" value="ECO:0007669"/>
    <property type="project" value="TreeGrafter"/>
</dbReference>
<dbReference type="Ensembl" id="ENSSANT00000043572.1">
    <property type="protein sequence ID" value="ENSSANP00000040927.1"/>
    <property type="gene ID" value="ENSSANG00000019615.1"/>
</dbReference>
<name>A0A671N4R3_9TELE</name>
<gene>
    <name evidence="9" type="primary">LOC107655402</name>
</gene>
<dbReference type="InterPro" id="IPR011030">
    <property type="entry name" value="Lipovitellin_superhlx_dom"/>
</dbReference>
<dbReference type="Gene3D" id="2.20.90.10">
    <property type="entry name" value="Vitellinogen, beta-sheet shell domain"/>
    <property type="match status" value="1"/>
</dbReference>
<evidence type="ECO:0000259" key="8">
    <source>
        <dbReference type="PROSITE" id="PS51211"/>
    </source>
</evidence>
<feature type="domain" description="Vitellogenin" evidence="8">
    <location>
        <begin position="17"/>
        <end position="652"/>
    </location>
</feature>
<dbReference type="InterPro" id="IPR015816">
    <property type="entry name" value="Vitellinogen_b-sht_N"/>
</dbReference>
<dbReference type="InterPro" id="IPR015819">
    <property type="entry name" value="Lipid_transp_b-sht_shell"/>
</dbReference>
<dbReference type="SMART" id="SM01169">
    <property type="entry name" value="DUF1943"/>
    <property type="match status" value="1"/>
</dbReference>
<reference evidence="9" key="1">
    <citation type="submission" date="2025-08" db="UniProtKB">
        <authorList>
            <consortium name="Ensembl"/>
        </authorList>
    </citation>
    <scope>IDENTIFICATION</scope>
</reference>
<dbReference type="PANTHER" id="PTHR23345:SF9">
    <property type="entry name" value="VITELLOGENIN-RELATED"/>
    <property type="match status" value="1"/>
</dbReference>
<dbReference type="FunFam" id="2.20.80.10:FF:000001">
    <property type="entry name" value="Vitellogenin 7"/>
    <property type="match status" value="1"/>
</dbReference>
<dbReference type="GO" id="GO:0071391">
    <property type="term" value="P:cellular response to estrogen stimulus"/>
    <property type="evidence" value="ECO:0007669"/>
    <property type="project" value="TreeGrafter"/>
</dbReference>
<proteinExistence type="predicted"/>
<evidence type="ECO:0000256" key="1">
    <source>
        <dbReference type="ARBA" id="ARBA00022553"/>
    </source>
</evidence>
<dbReference type="PANTHER" id="PTHR23345">
    <property type="entry name" value="VITELLOGENIN-RELATED"/>
    <property type="match status" value="1"/>
</dbReference>
<evidence type="ECO:0000256" key="6">
    <source>
        <dbReference type="PROSITE-ProRule" id="PRU00557"/>
    </source>
</evidence>
<feature type="disulfide bond" evidence="6">
    <location>
        <begin position="155"/>
        <end position="181"/>
    </location>
</feature>
<evidence type="ECO:0000256" key="7">
    <source>
        <dbReference type="SAM" id="SignalP"/>
    </source>
</evidence>
<protein>
    <submittedName>
        <fullName evidence="9">Vitellogenin-like</fullName>
    </submittedName>
</protein>
<evidence type="ECO:0000313" key="10">
    <source>
        <dbReference type="Proteomes" id="UP000472260"/>
    </source>
</evidence>
<feature type="chain" id="PRO_5025551964" evidence="7">
    <location>
        <begin position="19"/>
        <end position="1311"/>
    </location>
</feature>
<dbReference type="SMART" id="SM00638">
    <property type="entry name" value="LPD_N"/>
    <property type="match status" value="1"/>
</dbReference>
<dbReference type="InterPro" id="IPR050733">
    <property type="entry name" value="Vitellogenin/Apolipophorin"/>
</dbReference>
<dbReference type="SUPFAM" id="SSF48431">
    <property type="entry name" value="Lipovitellin-phosvitin complex, superhelical domain"/>
    <property type="match status" value="1"/>
</dbReference>
<reference evidence="9" key="2">
    <citation type="submission" date="2025-09" db="UniProtKB">
        <authorList>
            <consortium name="Ensembl"/>
        </authorList>
    </citation>
    <scope>IDENTIFICATION</scope>
</reference>
<sequence length="1311" mass="143118">MRAVVLALTVALVVPEFALDKTYVYKYEALLLGGLPHEGLARAGIKVNSKVLLSAVTENTFLMKLMDPLLHEYAGIWPKDPFVPATKLTSALAAQLQIPIKFEYANGVVGKVFAPAGVSPTVMNLQRGILNILQLNLKKTQNIYELQEAGVQGVCRTHYVINEDPKANHIIVTKSKDLSHCQEKIIKDIGLAYTERCAECTERDKSLIETATYNYIMKPAAAGVLIAEATVEEVHQFSPLNEIHGAAMMEAKQTLAFVEIEKTPVVPIKADYLARGSLQYEFATEILQTPIQLMKISDAPAQIIEILKHLVANNVAMVHDDAPLKFVQLIQLLRFATLENIEAIWAQFKDKPVYRRWLLDALPAVGTPVIVKLLKEKFLAGELTIPEFIQALVVALQMVTADLETIQLTASLALHEKIATIPALREVVMLGYGSMIAKHCVAVPTCPAELLGPIHEIAAEAISKNDIPEITLALKVLGNAGHPASLKPIMKLLPGLRTAATSLPLRIQVDAILALRNIAKKEPKLVQPVDLQLVLDRALHPEVRMVACIVLFETKPSVALISSLAGALKLETNMHVASFAYSHIKSLTRITAPDMAAVYVLGVSKNVYKKFLTLKYGITAFCLCSCAAPLMVGAAGSAYMINDAATILPRAVVAKARAYLAGAAADVLEIGVRTEGLQEALLQSPAADESVDRITKIKRTLRALANWKALPTNQPLASAYIKLFGQEVAFVNVDKTVIEEAIPIVTGPKPRELLKAALKALQEGIALQYAKPLLMAEVRRILPTAIGVPMELSLYTAAVAVASVNVQATITPPLPEEIETMTLEQLKKTDVQLQAEARPSVALQTFAVMGVNTALIQAAVMAKGKIRTIAPGKVAARADILKGNYKVEALPVEVPEHITLAVVRNIEDFKMARIAALRSATPFHKTLCLAVPYIEIKGCIEVHSHNAAFIRNDPLFYIIGQHSARASVARAEGPAVERLELEVQVGPRAAERLLKQISLIDEETPEGKAFLLKLREILETEDKNVRVSSESSSSSRIISSSSSSSMSSSRMTEVRTWDVSFYMYFQTATVMEPFRKFHKDRYMAPHGASKAVSSGSTASSFEKIQKQAKFLGNAVPPVFAVIARAVRVDHKLLGYQLAAYFDKPNARVQLVVSSIAENDNLKICADGAVLSKHKVTARVAWGPECQQYAVIAKAEAGVLGEFPAARLEVEWERLPIIVTTYAKKLSKHIPMAAFKAGFKLERVSNADKEIELTAALPSQRSLNVIARIPEMTLSRMDIPLPIAVPINPDGTLSIQIDEDILSWIQKHIKEE</sequence>
<dbReference type="Gene3D" id="1.25.10.20">
    <property type="entry name" value="Vitellinogen, superhelical"/>
    <property type="match status" value="1"/>
</dbReference>
<dbReference type="Proteomes" id="UP000472260">
    <property type="component" value="Unassembled WGS sequence"/>
</dbReference>
<feature type="disulfide bond" evidence="6">
    <location>
        <begin position="197"/>
        <end position="200"/>
    </location>
</feature>
<evidence type="ECO:0000256" key="3">
    <source>
        <dbReference type="ARBA" id="ARBA00022761"/>
    </source>
</evidence>
<dbReference type="InterPro" id="IPR015255">
    <property type="entry name" value="Vitellinogen_open_b-sht"/>
</dbReference>
<dbReference type="InterPro" id="IPR037088">
    <property type="entry name" value="Vitellinogen_b-sht_shell_sf"/>
</dbReference>
<dbReference type="SMART" id="SM01170">
    <property type="entry name" value="DUF1944"/>
    <property type="match status" value="1"/>
</dbReference>
<evidence type="ECO:0000256" key="5">
    <source>
        <dbReference type="ARBA" id="ARBA00023180"/>
    </source>
</evidence>
<evidence type="ECO:0000313" key="9">
    <source>
        <dbReference type="Ensembl" id="ENSSANP00000040927.1"/>
    </source>
</evidence>
<feature type="signal peptide" evidence="7">
    <location>
        <begin position="1"/>
        <end position="18"/>
    </location>
</feature>
<dbReference type="Pfam" id="PF09172">
    <property type="entry name" value="Vit_open_b-sht"/>
    <property type="match status" value="1"/>
</dbReference>
<keyword evidence="5" id="KW-0325">Glycoprotein</keyword>
<organism evidence="9 10">
    <name type="scientific">Sinocyclocheilus anshuiensis</name>
    <dbReference type="NCBI Taxonomy" id="1608454"/>
    <lineage>
        <taxon>Eukaryota</taxon>
        <taxon>Metazoa</taxon>
        <taxon>Chordata</taxon>
        <taxon>Craniata</taxon>
        <taxon>Vertebrata</taxon>
        <taxon>Euteleostomi</taxon>
        <taxon>Actinopterygii</taxon>
        <taxon>Neopterygii</taxon>
        <taxon>Teleostei</taxon>
        <taxon>Ostariophysi</taxon>
        <taxon>Cypriniformes</taxon>
        <taxon>Cyprinidae</taxon>
        <taxon>Cyprininae</taxon>
        <taxon>Sinocyclocheilus</taxon>
    </lineage>
</organism>
<evidence type="ECO:0000256" key="2">
    <source>
        <dbReference type="ARBA" id="ARBA00022729"/>
    </source>
</evidence>
<dbReference type="InterPro" id="IPR001747">
    <property type="entry name" value="Vitellogenin_N"/>
</dbReference>
<dbReference type="Gene3D" id="2.30.230.10">
    <property type="entry name" value="Lipovitellin, beta-sheet shell regions, chain A"/>
    <property type="match status" value="1"/>
</dbReference>
<keyword evidence="3" id="KW-0758">Storage protein</keyword>
<dbReference type="Gene3D" id="2.20.50.20">
    <property type="entry name" value="Lipovitellin. Chain A, domain 3"/>
    <property type="match status" value="2"/>
</dbReference>
<dbReference type="GO" id="GO:0005319">
    <property type="term" value="F:lipid transporter activity"/>
    <property type="evidence" value="ECO:0007669"/>
    <property type="project" value="InterPro"/>
</dbReference>
<dbReference type="SUPFAM" id="SSF56968">
    <property type="entry name" value="Lipovitellin-phosvitin complex, beta-sheet shell regions"/>
    <property type="match status" value="3"/>
</dbReference>
<dbReference type="Pfam" id="PF09175">
    <property type="entry name" value="Vit_b-sht_shell"/>
    <property type="match status" value="1"/>
</dbReference>
<dbReference type="FunFam" id="1.25.10.20:FF:000002">
    <property type="entry name" value="Vitellogenin 7"/>
    <property type="match status" value="1"/>
</dbReference>
<dbReference type="FunFam" id="2.30.230.10:FF:000002">
    <property type="entry name" value="Vitellogenin 7"/>
    <property type="match status" value="1"/>
</dbReference>
<dbReference type="InterPro" id="IPR015258">
    <property type="entry name" value="Vitellinogen_b-sht_shell"/>
</dbReference>
<keyword evidence="1" id="KW-0597">Phosphoprotein</keyword>
<keyword evidence="2 7" id="KW-0732">Signal</keyword>
<accession>A0A671N4R3</accession>
<dbReference type="GO" id="GO:0045735">
    <property type="term" value="F:nutrient reservoir activity"/>
    <property type="evidence" value="ECO:0007669"/>
    <property type="project" value="UniProtKB-KW"/>
</dbReference>
<dbReference type="PROSITE" id="PS51211">
    <property type="entry name" value="VITELLOGENIN"/>
    <property type="match status" value="1"/>
</dbReference>
<dbReference type="FunFam" id="2.20.90.10:FF:000001">
    <property type="entry name" value="Vitellogenin 7"/>
    <property type="match status" value="1"/>
</dbReference>
<comment type="caution">
    <text evidence="6">Lacks conserved residue(s) required for the propagation of feature annotation.</text>
</comment>
<dbReference type="InterPro" id="IPR015817">
    <property type="entry name" value="Vitellinogen_open_b-sht_sub1"/>
</dbReference>
<dbReference type="Pfam" id="PF01347">
    <property type="entry name" value="Vitellogenin_N"/>
    <property type="match status" value="1"/>
</dbReference>
<evidence type="ECO:0000256" key="4">
    <source>
        <dbReference type="ARBA" id="ARBA00023157"/>
    </source>
</evidence>
<keyword evidence="4 6" id="KW-1015">Disulfide bond</keyword>
<dbReference type="Gene3D" id="2.20.80.10">
    <property type="entry name" value="Lipovitellin-phosvitin complex, chain A, domain 4"/>
    <property type="match status" value="1"/>
</dbReference>